<dbReference type="Pfam" id="PF01722">
    <property type="entry name" value="BolA"/>
    <property type="match status" value="1"/>
</dbReference>
<dbReference type="HOGENOM" id="CLU_109462_3_1_6"/>
<reference evidence="4 5" key="1">
    <citation type="submission" date="2006-03" db="EMBL/GenBank/DDBJ databases">
        <title>Complete sequence of Shewanella denitrificans OS217.</title>
        <authorList>
            <consortium name="US DOE Joint Genome Institute"/>
            <person name="Copeland A."/>
            <person name="Lucas S."/>
            <person name="Lapidus A."/>
            <person name="Barry K."/>
            <person name="Detter J.C."/>
            <person name="Glavina del Rio T."/>
            <person name="Hammon N."/>
            <person name="Israni S."/>
            <person name="Dalin E."/>
            <person name="Tice H."/>
            <person name="Pitluck S."/>
            <person name="Brettin T."/>
            <person name="Bruce D."/>
            <person name="Han C."/>
            <person name="Tapia R."/>
            <person name="Gilna P."/>
            <person name="Kiss H."/>
            <person name="Schmutz J."/>
            <person name="Larimer F."/>
            <person name="Land M."/>
            <person name="Hauser L."/>
            <person name="Kyrpides N."/>
            <person name="Lykidis A."/>
            <person name="Richardson P."/>
        </authorList>
    </citation>
    <scope>NUCLEOTIDE SEQUENCE [LARGE SCALE GENOMIC DNA]</scope>
    <source>
        <strain evidence="5">OS217 / ATCC BAA-1090 / DSM 15013</strain>
    </source>
</reference>
<dbReference type="InterPro" id="IPR036065">
    <property type="entry name" value="BolA-like_sf"/>
</dbReference>
<dbReference type="eggNOG" id="COG0271">
    <property type="taxonomic scope" value="Bacteria"/>
</dbReference>
<gene>
    <name evidence="4" type="ordered locus">Sden_0980</name>
</gene>
<dbReference type="PANTHER" id="PTHR46229">
    <property type="entry name" value="BOLA TRANSCRIPTION REGULATOR"/>
    <property type="match status" value="1"/>
</dbReference>
<dbReference type="Proteomes" id="UP000001982">
    <property type="component" value="Chromosome"/>
</dbReference>
<comment type="similarity">
    <text evidence="1 3">Belongs to the BolA/IbaG family.</text>
</comment>
<keyword evidence="5" id="KW-1185">Reference proteome</keyword>
<evidence type="ECO:0000256" key="2">
    <source>
        <dbReference type="ARBA" id="ARBA00074073"/>
    </source>
</evidence>
<evidence type="ECO:0000256" key="1">
    <source>
        <dbReference type="ARBA" id="ARBA00005578"/>
    </source>
</evidence>
<dbReference type="AlphaFoldDB" id="Q12QK8"/>
<dbReference type="STRING" id="318161.Sden_0980"/>
<dbReference type="OrthoDB" id="9801469at2"/>
<evidence type="ECO:0000313" key="4">
    <source>
        <dbReference type="EMBL" id="ABE54268.1"/>
    </source>
</evidence>
<name>Q12QK8_SHEDO</name>
<evidence type="ECO:0000313" key="5">
    <source>
        <dbReference type="Proteomes" id="UP000001982"/>
    </source>
</evidence>
<dbReference type="GO" id="GO:0005829">
    <property type="term" value="C:cytosol"/>
    <property type="evidence" value="ECO:0007669"/>
    <property type="project" value="TreeGrafter"/>
</dbReference>
<protein>
    <recommendedName>
        <fullName evidence="2">DNA-binding transcriptional regulator BolA</fullName>
    </recommendedName>
</protein>
<dbReference type="FunFam" id="3.30.300.90:FF:000001">
    <property type="entry name" value="Transcriptional regulator BolA"/>
    <property type="match status" value="1"/>
</dbReference>
<dbReference type="InterPro" id="IPR050961">
    <property type="entry name" value="BolA/IbaG_stress_morph_reg"/>
</dbReference>
<sequence>MSTEHVITEKLSQLFNPEHLEVLNESHRHHVPPNSETHFKVVIVSDSFADKRPLARHREVNQALAFELENGVHALSINTYTQAEWQALDAVPRTPNCKG</sequence>
<evidence type="ECO:0000256" key="3">
    <source>
        <dbReference type="RuleBase" id="RU003860"/>
    </source>
</evidence>
<dbReference type="RefSeq" id="WP_011495432.1">
    <property type="nucleotide sequence ID" value="NC_007954.1"/>
</dbReference>
<dbReference type="GO" id="GO:1990229">
    <property type="term" value="C:iron-sulfur cluster assembly complex"/>
    <property type="evidence" value="ECO:0007669"/>
    <property type="project" value="UniProtKB-ARBA"/>
</dbReference>
<dbReference type="KEGG" id="sdn:Sden_0980"/>
<dbReference type="EMBL" id="CP000302">
    <property type="protein sequence ID" value="ABE54268.1"/>
    <property type="molecule type" value="Genomic_DNA"/>
</dbReference>
<proteinExistence type="inferred from homology"/>
<accession>Q12QK8</accession>
<dbReference type="InterPro" id="IPR002634">
    <property type="entry name" value="BolA"/>
</dbReference>
<dbReference type="GO" id="GO:0006351">
    <property type="term" value="P:DNA-templated transcription"/>
    <property type="evidence" value="ECO:0007669"/>
    <property type="project" value="TreeGrafter"/>
</dbReference>
<organism evidence="4 5">
    <name type="scientific">Shewanella denitrificans (strain OS217 / ATCC BAA-1090 / DSM 15013)</name>
    <dbReference type="NCBI Taxonomy" id="318161"/>
    <lineage>
        <taxon>Bacteria</taxon>
        <taxon>Pseudomonadati</taxon>
        <taxon>Pseudomonadota</taxon>
        <taxon>Gammaproteobacteria</taxon>
        <taxon>Alteromonadales</taxon>
        <taxon>Shewanellaceae</taxon>
        <taxon>Shewanella</taxon>
    </lineage>
</organism>
<dbReference type="Gene3D" id="3.30.300.90">
    <property type="entry name" value="BolA-like"/>
    <property type="match status" value="1"/>
</dbReference>
<dbReference type="PIRSF" id="PIRSF003113">
    <property type="entry name" value="BolA"/>
    <property type="match status" value="1"/>
</dbReference>
<dbReference type="PANTHER" id="PTHR46229:SF2">
    <property type="entry name" value="BOLA-LIKE PROTEIN 1"/>
    <property type="match status" value="1"/>
</dbReference>
<dbReference type="SUPFAM" id="SSF82657">
    <property type="entry name" value="BolA-like"/>
    <property type="match status" value="1"/>
</dbReference>